<dbReference type="SUPFAM" id="SSF56112">
    <property type="entry name" value="Protein kinase-like (PK-like)"/>
    <property type="match status" value="1"/>
</dbReference>
<protein>
    <submittedName>
        <fullName evidence="1">Phosphotransferase</fullName>
    </submittedName>
</protein>
<dbReference type="EMBL" id="WRPP01000005">
    <property type="protein sequence ID" value="MVU80698.1"/>
    <property type="molecule type" value="Genomic_DNA"/>
</dbReference>
<accession>A0A7K1V3H9</accession>
<dbReference type="InterPro" id="IPR052961">
    <property type="entry name" value="Oxido-Kinase-like_Enzymes"/>
</dbReference>
<dbReference type="GO" id="GO:0016740">
    <property type="term" value="F:transferase activity"/>
    <property type="evidence" value="ECO:0007669"/>
    <property type="project" value="UniProtKB-KW"/>
</dbReference>
<dbReference type="AlphaFoldDB" id="A0A7K1V3H9"/>
<comment type="caution">
    <text evidence="1">The sequence shown here is derived from an EMBL/GenBank/DDBJ whole genome shotgun (WGS) entry which is preliminary data.</text>
</comment>
<evidence type="ECO:0000313" key="2">
    <source>
        <dbReference type="Proteomes" id="UP000466794"/>
    </source>
</evidence>
<dbReference type="InterPro" id="IPR011009">
    <property type="entry name" value="Kinase-like_dom_sf"/>
</dbReference>
<evidence type="ECO:0000313" key="1">
    <source>
        <dbReference type="EMBL" id="MVU80698.1"/>
    </source>
</evidence>
<sequence>MASLPTHLAEITPDWLTDALSQRSPGTKVRGVEIDETIGGTASKVFLRVDYEHRSENSPPEMLCLKGGFDDKMREMAGLGYRVESLFYRDIAPDLGQVVPRCWYAAEHEAENQGLLLIDDLRSSARFGQPEDQYDVDQVAAALEIMAGWHGRSWNRSGIGSAKWLSVGSPLFRPVAEWFTSSDHWQNFITLEQTRSFDDSLRDRERLVTALHKLWALDDADALSVSHGDPHPRNTYALEDGALRFLDWQTTCLAPWADDVAYFLVGILDAEERRKHESDLLRHYMSALAAAGGPALEFDDAFLAYRRHHLHGLMFALCPPEMQPAEVCTLMGDRYATAAIEHDTLRAIEE</sequence>
<name>A0A7K1V3H9_9NOCA</name>
<keyword evidence="2" id="KW-1185">Reference proteome</keyword>
<dbReference type="PANTHER" id="PTHR23020">
    <property type="entry name" value="UNCHARACTERIZED NUCLEAR HORMONE RECEPTOR-RELATED"/>
    <property type="match status" value="1"/>
</dbReference>
<keyword evidence="1" id="KW-0808">Transferase</keyword>
<dbReference type="Gene3D" id="3.90.1200.10">
    <property type="match status" value="1"/>
</dbReference>
<dbReference type="RefSeq" id="WP_157390279.1">
    <property type="nucleotide sequence ID" value="NZ_WRPP01000005.1"/>
</dbReference>
<dbReference type="InterPro" id="IPR004119">
    <property type="entry name" value="EcKL"/>
</dbReference>
<dbReference type="Pfam" id="PF02958">
    <property type="entry name" value="EcKL"/>
    <property type="match status" value="1"/>
</dbReference>
<gene>
    <name evidence="1" type="ORF">GPX89_26030</name>
</gene>
<dbReference type="Proteomes" id="UP000466794">
    <property type="component" value="Unassembled WGS sequence"/>
</dbReference>
<dbReference type="PANTHER" id="PTHR23020:SF41">
    <property type="entry name" value="AMINOGLYCOSIDE PHOSPHOTRANSFERASE DOMAIN-CONTAINING PROTEIN"/>
    <property type="match status" value="1"/>
</dbReference>
<proteinExistence type="predicted"/>
<organism evidence="1 2">
    <name type="scientific">Nocardia terrae</name>
    <dbReference type="NCBI Taxonomy" id="2675851"/>
    <lineage>
        <taxon>Bacteria</taxon>
        <taxon>Bacillati</taxon>
        <taxon>Actinomycetota</taxon>
        <taxon>Actinomycetes</taxon>
        <taxon>Mycobacteriales</taxon>
        <taxon>Nocardiaceae</taxon>
        <taxon>Nocardia</taxon>
    </lineage>
</organism>
<reference evidence="1 2" key="1">
    <citation type="submission" date="2019-12" db="EMBL/GenBank/DDBJ databases">
        <title>Nocardia sp. nov. ET3-3 isolated from soil.</title>
        <authorList>
            <person name="Kanchanasin P."/>
            <person name="Tanasupawat S."/>
            <person name="Yuki M."/>
            <person name="Kudo T."/>
        </authorList>
    </citation>
    <scope>NUCLEOTIDE SEQUENCE [LARGE SCALE GENOMIC DNA]</scope>
    <source>
        <strain evidence="1 2">ET3-3</strain>
    </source>
</reference>